<dbReference type="AlphaFoldDB" id="A0A1D2JIL6"/>
<organism evidence="3 4">
    <name type="scientific">Paracoccidioides brasiliensis</name>
    <dbReference type="NCBI Taxonomy" id="121759"/>
    <lineage>
        <taxon>Eukaryota</taxon>
        <taxon>Fungi</taxon>
        <taxon>Dikarya</taxon>
        <taxon>Ascomycota</taxon>
        <taxon>Pezizomycotina</taxon>
        <taxon>Eurotiomycetes</taxon>
        <taxon>Eurotiomycetidae</taxon>
        <taxon>Onygenales</taxon>
        <taxon>Ajellomycetaceae</taxon>
        <taxon>Paracoccidioides</taxon>
    </lineage>
</organism>
<dbReference type="VEuPathDB" id="FungiDB:PABG_06870"/>
<comment type="caution">
    <text evidence="3">The sequence shown here is derived from an EMBL/GenBank/DDBJ whole genome shotgun (WGS) entry which is preliminary data.</text>
</comment>
<dbReference type="EMBL" id="LZYO01000078">
    <property type="protein sequence ID" value="ODH38224.1"/>
    <property type="molecule type" value="Genomic_DNA"/>
</dbReference>
<feature type="domain" description="Sld7 C-terminal" evidence="2">
    <location>
        <begin position="385"/>
        <end position="492"/>
    </location>
</feature>
<sequence length="544" mass="58718">MEVWSGPINGIGDPSQGKGISLLNPSPAQPSDLRKDSNLSLRAFVNPTLIPYYARTGPTLEAHITHPDVAEWWKTRLLSGIWDDNADELGASIPIQCPTGVLLAVEDPKQRGGGIGSHHVTDILVYGILGSPSLYISRPSTPPPSSSEPFSGPDLDHNLVSENSGPQMELQIYAITICSALIMKAESLPTPPLSPEPLSSADSKKINFDNHKNKDNNNELFAEFLPLELESPCPKRKRIASLFDAATEHHKRVRRKGGAAVAQLMSRNSSSTHQLAKSGVMRIKKEPVDCHTVDTLDSNNDDGIHRPRTLSFSRITRVSKEQPLPAAGPVAHMRTSSMSSRRSTPAPAPASARPTPRQQDTQISLPQADVVMAPTSASSEIIGANKALLTRTILTCMRLYGFHRNSRTTTASNNNTQQQQQQQQQKGIVFFQDPDAESPTLPAPTTVASQLQLHSRPPTAFAADTDEDEDFKAMYHATYRAASFALRRYLKDGMSGSSSAAGSLAAGMASSSVTEGSGRVGVPVLKRGKATDLVDGVLRLFCET</sequence>
<dbReference type="Pfam" id="PF18596">
    <property type="entry name" value="Sld7_C"/>
    <property type="match status" value="1"/>
</dbReference>
<dbReference type="InterPro" id="IPR041260">
    <property type="entry name" value="Sld7_C"/>
</dbReference>
<evidence type="ECO:0000256" key="1">
    <source>
        <dbReference type="SAM" id="MobiDB-lite"/>
    </source>
</evidence>
<feature type="region of interest" description="Disordered" evidence="1">
    <location>
        <begin position="407"/>
        <end position="426"/>
    </location>
</feature>
<protein>
    <recommendedName>
        <fullName evidence="2">Sld7 C-terminal domain-containing protein</fullName>
    </recommendedName>
</protein>
<evidence type="ECO:0000313" key="4">
    <source>
        <dbReference type="Proteomes" id="UP000242814"/>
    </source>
</evidence>
<dbReference type="VEuPathDB" id="FungiDB:PADG_06292"/>
<accession>A0A1D2JIL6</accession>
<name>A0A1D2JIL6_PARBR</name>
<reference evidence="3 4" key="1">
    <citation type="submission" date="2016-06" db="EMBL/GenBank/DDBJ databases">
        <authorList>
            <person name="Kjaerup R.B."/>
            <person name="Dalgaard T.S."/>
            <person name="Juul-Madsen H.R."/>
        </authorList>
    </citation>
    <scope>NUCLEOTIDE SEQUENCE [LARGE SCALE GENOMIC DNA]</scope>
    <source>
        <strain evidence="3 4">Pb300</strain>
    </source>
</reference>
<feature type="region of interest" description="Disordered" evidence="1">
    <location>
        <begin position="317"/>
        <end position="361"/>
    </location>
</feature>
<gene>
    <name evidence="3" type="ORF">ACO22_02498</name>
</gene>
<feature type="compositionally biased region" description="Low complexity" evidence="1">
    <location>
        <begin position="407"/>
        <end position="425"/>
    </location>
</feature>
<evidence type="ECO:0000259" key="2">
    <source>
        <dbReference type="Pfam" id="PF18596"/>
    </source>
</evidence>
<evidence type="ECO:0000313" key="3">
    <source>
        <dbReference type="EMBL" id="ODH38224.1"/>
    </source>
</evidence>
<feature type="region of interest" description="Disordered" evidence="1">
    <location>
        <begin position="137"/>
        <end position="162"/>
    </location>
</feature>
<dbReference type="Proteomes" id="UP000242814">
    <property type="component" value="Unassembled WGS sequence"/>
</dbReference>
<feature type="compositionally biased region" description="Low complexity" evidence="1">
    <location>
        <begin position="333"/>
        <end position="357"/>
    </location>
</feature>
<feature type="region of interest" description="Disordered" evidence="1">
    <location>
        <begin position="1"/>
        <end position="33"/>
    </location>
</feature>
<proteinExistence type="predicted"/>